<evidence type="ECO:0000313" key="4">
    <source>
        <dbReference type="EMBL" id="NKX93831.1"/>
    </source>
</evidence>
<dbReference type="AlphaFoldDB" id="A0A9X5IT32"/>
<protein>
    <submittedName>
        <fullName evidence="4">Acetylxylan esterase</fullName>
    </submittedName>
</protein>
<keyword evidence="5" id="KW-1185">Reference proteome</keyword>
<dbReference type="InterPro" id="IPR029058">
    <property type="entry name" value="AB_hydrolase_fold"/>
</dbReference>
<sequence>MPLYDLSPDELVSYRPEVAEPDDFDAFWRETIEAARAHATPVVRTPVDTPLTAVDVDDVTFPGFDGQPVKAWLTLPRERSGPLPTVVHYNGYGGGRGLPHQHLLWAAAGYAYLFMDTRGQGSTWGDGGHTPDPVGSGPAHPGVMTQGVEDPHDHYYRRLFTDAVRAVDAVRTFPEVDATRVAVTGGSQGGGTALAVAGLVPDLWAVMADVPFLCHIRRAVGLVDSHPYGEITKFLSINRNLESATFRTLSYIDGVNHARRATAPLLASVALRDPICPPSTVYAAYNHYGRPGSRGASDRTMEVYPHNEHEGGGGFQEARQLEWLAALAARDAGTTAP</sequence>
<dbReference type="Pfam" id="PF05448">
    <property type="entry name" value="AXE1"/>
    <property type="match status" value="1"/>
</dbReference>
<dbReference type="Proteomes" id="UP000774283">
    <property type="component" value="Unassembled WGS sequence"/>
</dbReference>
<accession>A0A9X5IT32</accession>
<feature type="domain" description="Acetyl xylan esterase" evidence="3">
    <location>
        <begin position="1"/>
        <end position="325"/>
    </location>
</feature>
<organism evidence="4 5">
    <name type="scientific">Sanguibacter hominis ATCC BAA-789</name>
    <dbReference type="NCBI Taxonomy" id="1312740"/>
    <lineage>
        <taxon>Bacteria</taxon>
        <taxon>Bacillati</taxon>
        <taxon>Actinomycetota</taxon>
        <taxon>Actinomycetes</taxon>
        <taxon>Micrococcales</taxon>
        <taxon>Sanguibacteraceae</taxon>
        <taxon>Sanguibacter</taxon>
    </lineage>
</organism>
<dbReference type="InterPro" id="IPR008391">
    <property type="entry name" value="AXE1_dom"/>
</dbReference>
<dbReference type="PANTHER" id="PTHR40111">
    <property type="entry name" value="CEPHALOSPORIN-C DEACETYLASE"/>
    <property type="match status" value="1"/>
</dbReference>
<evidence type="ECO:0000256" key="1">
    <source>
        <dbReference type="PIRSR" id="PIRSR639069-1"/>
    </source>
</evidence>
<dbReference type="SUPFAM" id="SSF53474">
    <property type="entry name" value="alpha/beta-Hydrolases"/>
    <property type="match status" value="1"/>
</dbReference>
<dbReference type="GO" id="GO:0052689">
    <property type="term" value="F:carboxylic ester hydrolase activity"/>
    <property type="evidence" value="ECO:0007669"/>
    <property type="project" value="TreeGrafter"/>
</dbReference>
<comment type="caution">
    <text evidence="4">The sequence shown here is derived from an EMBL/GenBank/DDBJ whole genome shotgun (WGS) entry which is preliminary data.</text>
</comment>
<dbReference type="PANTHER" id="PTHR40111:SF1">
    <property type="entry name" value="CEPHALOSPORIN-C DEACETYLASE"/>
    <property type="match status" value="1"/>
</dbReference>
<evidence type="ECO:0000259" key="3">
    <source>
        <dbReference type="Pfam" id="PF05448"/>
    </source>
</evidence>
<evidence type="ECO:0000256" key="2">
    <source>
        <dbReference type="PIRSR" id="PIRSR639069-2"/>
    </source>
</evidence>
<reference evidence="4 5" key="1">
    <citation type="submission" date="2020-04" db="EMBL/GenBank/DDBJ databases">
        <title>MicrobeNet Type strains.</title>
        <authorList>
            <person name="Nicholson A.C."/>
        </authorList>
    </citation>
    <scope>NUCLEOTIDE SEQUENCE [LARGE SCALE GENOMIC DNA]</scope>
    <source>
        <strain evidence="4 5">ATCC BAA-789</strain>
    </source>
</reference>
<feature type="active site" description="Charge relay system" evidence="1">
    <location>
        <position position="273"/>
    </location>
</feature>
<proteinExistence type="predicted"/>
<name>A0A9X5IT32_9MICO</name>
<dbReference type="GO" id="GO:0005976">
    <property type="term" value="P:polysaccharide metabolic process"/>
    <property type="evidence" value="ECO:0007669"/>
    <property type="project" value="TreeGrafter"/>
</dbReference>
<feature type="binding site" evidence="2">
    <location>
        <position position="92"/>
    </location>
    <ligand>
        <name>substrate</name>
    </ligand>
</feature>
<gene>
    <name evidence="4" type="ORF">HF995_11215</name>
</gene>
<evidence type="ECO:0000313" key="5">
    <source>
        <dbReference type="Proteomes" id="UP000774283"/>
    </source>
</evidence>
<feature type="active site" description="Nucleophile" evidence="1">
    <location>
        <position position="187"/>
    </location>
</feature>
<dbReference type="EMBL" id="JAAXOW010000003">
    <property type="protein sequence ID" value="NKX93831.1"/>
    <property type="molecule type" value="Genomic_DNA"/>
</dbReference>
<dbReference type="InterPro" id="IPR039069">
    <property type="entry name" value="CE7"/>
</dbReference>
<dbReference type="RefSeq" id="WP_168447875.1">
    <property type="nucleotide sequence ID" value="NZ_JAAXOW010000003.1"/>
</dbReference>
<dbReference type="Gene3D" id="3.40.50.1820">
    <property type="entry name" value="alpha/beta hydrolase"/>
    <property type="match status" value="1"/>
</dbReference>
<feature type="active site" description="Charge relay system" evidence="1">
    <location>
        <position position="309"/>
    </location>
</feature>